<dbReference type="Pfam" id="PF01757">
    <property type="entry name" value="Acyl_transf_3"/>
    <property type="match status" value="1"/>
</dbReference>
<feature type="transmembrane region" description="Helical" evidence="1">
    <location>
        <begin position="98"/>
        <end position="120"/>
    </location>
</feature>
<evidence type="ECO:0000313" key="3">
    <source>
        <dbReference type="EMBL" id="UYF71121.1"/>
    </source>
</evidence>
<dbReference type="EMBL" id="CP089044">
    <property type="protein sequence ID" value="UYF76068.1"/>
    <property type="molecule type" value="Genomic_DNA"/>
</dbReference>
<evidence type="ECO:0000256" key="1">
    <source>
        <dbReference type="SAM" id="Phobius"/>
    </source>
</evidence>
<dbReference type="InterPro" id="IPR002656">
    <property type="entry name" value="Acyl_transf_3_dom"/>
</dbReference>
<dbReference type="InterPro" id="IPR050879">
    <property type="entry name" value="Acyltransferase_3"/>
</dbReference>
<evidence type="ECO:0000313" key="4">
    <source>
        <dbReference type="EMBL" id="UYF76068.1"/>
    </source>
</evidence>
<organism evidence="4 5">
    <name type="scientific">Acinetobacter ursingii</name>
    <dbReference type="NCBI Taxonomy" id="108980"/>
    <lineage>
        <taxon>Bacteria</taxon>
        <taxon>Pseudomonadati</taxon>
        <taxon>Pseudomonadota</taxon>
        <taxon>Gammaproteobacteria</taxon>
        <taxon>Moraxellales</taxon>
        <taxon>Moraxellaceae</taxon>
        <taxon>Acinetobacter</taxon>
    </lineage>
</organism>
<feature type="transmembrane region" description="Helical" evidence="1">
    <location>
        <begin position="52"/>
        <end position="77"/>
    </location>
</feature>
<protein>
    <submittedName>
        <fullName evidence="4">Acyltransferase</fullName>
    </submittedName>
</protein>
<feature type="domain" description="Acyltransferase 3" evidence="2">
    <location>
        <begin position="9"/>
        <end position="355"/>
    </location>
</feature>
<dbReference type="EMBL" id="CP089051">
    <property type="protein sequence ID" value="UYF71121.1"/>
    <property type="molecule type" value="Genomic_DNA"/>
</dbReference>
<feature type="transmembrane region" description="Helical" evidence="1">
    <location>
        <begin position="160"/>
        <end position="181"/>
    </location>
</feature>
<keyword evidence="4" id="KW-0012">Acyltransferase</keyword>
<keyword evidence="1" id="KW-1133">Transmembrane helix</keyword>
<dbReference type="GO" id="GO:0016747">
    <property type="term" value="F:acyltransferase activity, transferring groups other than amino-acyl groups"/>
    <property type="evidence" value="ECO:0007669"/>
    <property type="project" value="InterPro"/>
</dbReference>
<dbReference type="Proteomes" id="UP001164081">
    <property type="component" value="Chromosome"/>
</dbReference>
<gene>
    <name evidence="4" type="ORF">LSO58_03930</name>
    <name evidence="3" type="ORF">LSO60_12805</name>
</gene>
<feature type="transmembrane region" description="Helical" evidence="1">
    <location>
        <begin position="266"/>
        <end position="286"/>
    </location>
</feature>
<feature type="transmembrane region" description="Helical" evidence="1">
    <location>
        <begin position="12"/>
        <end position="32"/>
    </location>
</feature>
<reference evidence="4" key="1">
    <citation type="journal article" date="2022" name="J Glob Antimicrob Resist">
        <title>Comparative analysis of IMP-4- and OXA-58-containing plasmids of three carbapenemase-producing Acinetobacter ursingii strains in the Netherlands.</title>
        <authorList>
            <person name="Hendrickx A.P.A."/>
            <person name="Schade R.P."/>
            <person name="Landman F."/>
            <person name="Bosch T."/>
            <person name="Schouls L.M."/>
            <person name="van Dijk K."/>
        </authorList>
    </citation>
    <scope>NUCLEOTIDE SEQUENCE</scope>
    <source>
        <strain evidence="3">RIVM_C010559</strain>
        <strain evidence="4">RIVM_C010761</strain>
    </source>
</reference>
<keyword evidence="1" id="KW-0812">Transmembrane</keyword>
<keyword evidence="1" id="KW-0472">Membrane</keyword>
<feature type="transmembrane region" description="Helical" evidence="1">
    <location>
        <begin position="333"/>
        <end position="355"/>
    </location>
</feature>
<dbReference type="PANTHER" id="PTHR23028:SF134">
    <property type="entry name" value="PUTATIVE (AFU_ORTHOLOGUE AFUA_4G08520)-RELATED"/>
    <property type="match status" value="1"/>
</dbReference>
<proteinExistence type="predicted"/>
<dbReference type="AlphaFoldDB" id="A0AA46P7K8"/>
<dbReference type="RefSeq" id="WP_004992914.1">
    <property type="nucleotide sequence ID" value="NZ_BCMC01000012.1"/>
</dbReference>
<name>A0AA46P7K8_9GAMM</name>
<accession>A0AA46P7K8</accession>
<feature type="transmembrane region" description="Helical" evidence="1">
    <location>
        <begin position="227"/>
        <end position="245"/>
    </location>
</feature>
<feature type="transmembrane region" description="Helical" evidence="1">
    <location>
        <begin position="306"/>
        <end position="326"/>
    </location>
</feature>
<evidence type="ECO:0000313" key="5">
    <source>
        <dbReference type="Proteomes" id="UP001164081"/>
    </source>
</evidence>
<dbReference type="Proteomes" id="UP001164064">
    <property type="component" value="Chromosome"/>
</dbReference>
<feature type="transmembrane region" description="Helical" evidence="1">
    <location>
        <begin position="193"/>
        <end position="221"/>
    </location>
</feature>
<sequence>MLKKNLAAESLRGIACFIVLLSHLSLTFYPQLHNHFQQANFPSSNILYKIHNSPFCFFISGLGAVYVFFILSGFVLTASNSSNYDPKSKMINSILKRYPRLAIPALGSCLIAFIIFKISVDLSLTTTWFHDLIPNKTTFFGSIYSSLISPFIYAESSYNVVLWTMKNELIGSIAIFILIYFKSTFQLKKYYIFLLLFLLISLSISKVFFLGMFSFILGHFLYKIKNINAYLATFLLIVGLYFIGFHKTSTSYHYIYSAMNYSKKTYDYTIFLGALFICISTLKSTFFSNLLSIRPLVKLGELSFSIYLIHLFILYIIGIPIMNFIYNFYNISFYFSAFISSSSTIIFTILVSFIFHKYIDVFSIKISNTFSNFIIKSVKE</sequence>
<keyword evidence="4" id="KW-0808">Transferase</keyword>
<dbReference type="PANTHER" id="PTHR23028">
    <property type="entry name" value="ACETYLTRANSFERASE"/>
    <property type="match status" value="1"/>
</dbReference>
<evidence type="ECO:0000259" key="2">
    <source>
        <dbReference type="Pfam" id="PF01757"/>
    </source>
</evidence>